<evidence type="ECO:0000256" key="1">
    <source>
        <dbReference type="SAM" id="MobiDB-lite"/>
    </source>
</evidence>
<accession>A0AAV6UYS2</accession>
<sequence length="76" mass="7924">MGVPSMGWRHGAHRSLPPPPLGPLKKKKGVGGHFSASHGLRSSCASSGSIPEDGEQIEVLGRASFRAGRSGFFKAL</sequence>
<protein>
    <submittedName>
        <fullName evidence="2">Uncharacterized protein</fullName>
    </submittedName>
</protein>
<evidence type="ECO:0000313" key="3">
    <source>
        <dbReference type="Proteomes" id="UP000827092"/>
    </source>
</evidence>
<dbReference type="AlphaFoldDB" id="A0AAV6UYS2"/>
<evidence type="ECO:0000313" key="2">
    <source>
        <dbReference type="EMBL" id="KAG8189660.1"/>
    </source>
</evidence>
<dbReference type="Proteomes" id="UP000827092">
    <property type="component" value="Unassembled WGS sequence"/>
</dbReference>
<name>A0AAV6UYS2_9ARAC</name>
<dbReference type="EMBL" id="JAFNEN010000208">
    <property type="protein sequence ID" value="KAG8189660.1"/>
    <property type="molecule type" value="Genomic_DNA"/>
</dbReference>
<organism evidence="2 3">
    <name type="scientific">Oedothorax gibbosus</name>
    <dbReference type="NCBI Taxonomy" id="931172"/>
    <lineage>
        <taxon>Eukaryota</taxon>
        <taxon>Metazoa</taxon>
        <taxon>Ecdysozoa</taxon>
        <taxon>Arthropoda</taxon>
        <taxon>Chelicerata</taxon>
        <taxon>Arachnida</taxon>
        <taxon>Araneae</taxon>
        <taxon>Araneomorphae</taxon>
        <taxon>Entelegynae</taxon>
        <taxon>Araneoidea</taxon>
        <taxon>Linyphiidae</taxon>
        <taxon>Erigoninae</taxon>
        <taxon>Oedothorax</taxon>
    </lineage>
</organism>
<proteinExistence type="predicted"/>
<comment type="caution">
    <text evidence="2">The sequence shown here is derived from an EMBL/GenBank/DDBJ whole genome shotgun (WGS) entry which is preliminary data.</text>
</comment>
<gene>
    <name evidence="2" type="ORF">JTE90_018507</name>
</gene>
<feature type="region of interest" description="Disordered" evidence="1">
    <location>
        <begin position="1"/>
        <end position="52"/>
    </location>
</feature>
<keyword evidence="3" id="KW-1185">Reference proteome</keyword>
<reference evidence="2 3" key="1">
    <citation type="journal article" date="2022" name="Nat. Ecol. Evol.">
        <title>A masculinizing supergene underlies an exaggerated male reproductive morph in a spider.</title>
        <authorList>
            <person name="Hendrickx F."/>
            <person name="De Corte Z."/>
            <person name="Sonet G."/>
            <person name="Van Belleghem S.M."/>
            <person name="Kostlbacher S."/>
            <person name="Vangestel C."/>
        </authorList>
    </citation>
    <scope>NUCLEOTIDE SEQUENCE [LARGE SCALE GENOMIC DNA]</scope>
    <source>
        <strain evidence="2">W744_W776</strain>
    </source>
</reference>